<accession>A0A1K2I2K2</accession>
<feature type="binding site" evidence="3">
    <location>
        <position position="36"/>
    </location>
    <ligand>
        <name>a divalent metal cation</name>
        <dbReference type="ChEBI" id="CHEBI:60240"/>
    </ligand>
</feature>
<feature type="domain" description="SMP-30/Gluconolactonase/LRE-like region" evidence="4">
    <location>
        <begin position="34"/>
        <end position="289"/>
    </location>
</feature>
<dbReference type="SUPFAM" id="SSF63829">
    <property type="entry name" value="Calcium-dependent phosphotriesterase"/>
    <property type="match status" value="1"/>
</dbReference>
<feature type="active site" description="Proton donor/acceptor" evidence="2">
    <location>
        <position position="234"/>
    </location>
</feature>
<evidence type="ECO:0000313" key="5">
    <source>
        <dbReference type="EMBL" id="SFZ86614.1"/>
    </source>
</evidence>
<dbReference type="AlphaFoldDB" id="A0A1K2I2K2"/>
<dbReference type="InterPro" id="IPR011042">
    <property type="entry name" value="6-blade_b-propeller_TolB-like"/>
</dbReference>
<keyword evidence="1" id="KW-0378">Hydrolase</keyword>
<dbReference type="InterPro" id="IPR051262">
    <property type="entry name" value="SMP-30/CGR1_Lactonase"/>
</dbReference>
<evidence type="ECO:0000313" key="6">
    <source>
        <dbReference type="Proteomes" id="UP000183447"/>
    </source>
</evidence>
<dbReference type="STRING" id="665118.SAMN02983003_3804"/>
<keyword evidence="3" id="KW-0479">Metal-binding</keyword>
<feature type="binding site" evidence="3">
    <location>
        <position position="146"/>
    </location>
    <ligand>
        <name>substrate</name>
    </ligand>
</feature>
<gene>
    <name evidence="5" type="ORF">SAMN02983003_3804</name>
</gene>
<evidence type="ECO:0000256" key="2">
    <source>
        <dbReference type="PIRSR" id="PIRSR605511-1"/>
    </source>
</evidence>
<evidence type="ECO:0000256" key="3">
    <source>
        <dbReference type="PIRSR" id="PIRSR605511-2"/>
    </source>
</evidence>
<dbReference type="RefSeq" id="WP_072346487.1">
    <property type="nucleotide sequence ID" value="NZ_FPKU01000004.1"/>
</dbReference>
<dbReference type="Pfam" id="PF08450">
    <property type="entry name" value="SGL"/>
    <property type="match status" value="1"/>
</dbReference>
<feature type="binding site" evidence="3">
    <location>
        <position position="180"/>
    </location>
    <ligand>
        <name>a divalent metal cation</name>
        <dbReference type="ChEBI" id="CHEBI:60240"/>
    </ligand>
</feature>
<dbReference type="GO" id="GO:0046872">
    <property type="term" value="F:metal ion binding"/>
    <property type="evidence" value="ECO:0007669"/>
    <property type="project" value="UniProtKB-KW"/>
</dbReference>
<name>A0A1K2I2K2_9HYPH</name>
<evidence type="ECO:0000256" key="1">
    <source>
        <dbReference type="ARBA" id="ARBA00022801"/>
    </source>
</evidence>
<organism evidence="5 6">
    <name type="scientific">Devosia enhydra</name>
    <dbReference type="NCBI Taxonomy" id="665118"/>
    <lineage>
        <taxon>Bacteria</taxon>
        <taxon>Pseudomonadati</taxon>
        <taxon>Pseudomonadota</taxon>
        <taxon>Alphaproteobacteria</taxon>
        <taxon>Hyphomicrobiales</taxon>
        <taxon>Devosiaceae</taxon>
        <taxon>Devosia</taxon>
    </lineage>
</organism>
<dbReference type="InterPro" id="IPR013658">
    <property type="entry name" value="SGL"/>
</dbReference>
<dbReference type="Proteomes" id="UP000183447">
    <property type="component" value="Unassembled WGS sequence"/>
</dbReference>
<dbReference type="Gene3D" id="2.120.10.30">
    <property type="entry name" value="TolB, C-terminal domain"/>
    <property type="match status" value="1"/>
</dbReference>
<dbReference type="PRINTS" id="PR01790">
    <property type="entry name" value="SMP30FAMILY"/>
</dbReference>
<keyword evidence="3" id="KW-0862">Zinc</keyword>
<proteinExistence type="predicted"/>
<dbReference type="PANTHER" id="PTHR47572:SF4">
    <property type="entry name" value="LACTONASE DRP35"/>
    <property type="match status" value="1"/>
</dbReference>
<comment type="cofactor">
    <cofactor evidence="3">
        <name>Zn(2+)</name>
        <dbReference type="ChEBI" id="CHEBI:29105"/>
    </cofactor>
    <text evidence="3">Binds 1 divalent metal cation per subunit.</text>
</comment>
<reference evidence="5 6" key="1">
    <citation type="submission" date="2016-11" db="EMBL/GenBank/DDBJ databases">
        <authorList>
            <person name="Jaros S."/>
            <person name="Januszkiewicz K."/>
            <person name="Wedrychowicz H."/>
        </authorList>
    </citation>
    <scope>NUCLEOTIDE SEQUENCE [LARGE SCALE GENOMIC DNA]</scope>
    <source>
        <strain evidence="5 6">ATCC 23634</strain>
    </source>
</reference>
<feature type="binding site" evidence="3">
    <location>
        <position position="122"/>
    </location>
    <ligand>
        <name>substrate</name>
    </ligand>
</feature>
<dbReference type="GO" id="GO:0016787">
    <property type="term" value="F:hydrolase activity"/>
    <property type="evidence" value="ECO:0007669"/>
    <property type="project" value="UniProtKB-KW"/>
</dbReference>
<dbReference type="InterPro" id="IPR005511">
    <property type="entry name" value="SMP-30"/>
</dbReference>
<feature type="binding site" evidence="3">
    <location>
        <position position="234"/>
    </location>
    <ligand>
        <name>a divalent metal cation</name>
        <dbReference type="ChEBI" id="CHEBI:60240"/>
    </ligand>
</feature>
<sequence>MALVGDAYAYFDRKFYSLTVPIADLERIHTGCRWAEGPVWFADGGYLVWSDIPNNRLLRYLPDHGVSVFRADANYINGNTRDREGRLVSCSHGARALIRTEWDGTITVLADRYQGKRLNSPNDVVVRSDGTIWFTDPTYGILSDYEGYKADPEQSGCFVFRFDPSTGSLSVVADDFVKPNGLAFSPDESTLYIADSGRSHDPDGPGHIRAFAVSEDNRLSGGAVFASLEKDLFDGFRVDVEGHVWASAGAGINCYEPGGALLGRIKAPQMVSNLCFGGPRRNQLFFTATHEVYSVFVGVSGCQRP</sequence>
<protein>
    <submittedName>
        <fullName evidence="5">Gluconolactonase</fullName>
    </submittedName>
</protein>
<keyword evidence="6" id="KW-1185">Reference proteome</keyword>
<dbReference type="EMBL" id="FPKU01000004">
    <property type="protein sequence ID" value="SFZ86614.1"/>
    <property type="molecule type" value="Genomic_DNA"/>
</dbReference>
<evidence type="ECO:0000259" key="4">
    <source>
        <dbReference type="Pfam" id="PF08450"/>
    </source>
</evidence>
<dbReference type="PANTHER" id="PTHR47572">
    <property type="entry name" value="LIPOPROTEIN-RELATED"/>
    <property type="match status" value="1"/>
</dbReference>